<evidence type="ECO:0000313" key="2">
    <source>
        <dbReference type="EMBL" id="KAL1628540.1"/>
    </source>
</evidence>
<dbReference type="Proteomes" id="UP001521116">
    <property type="component" value="Unassembled WGS sequence"/>
</dbReference>
<sequence>MLAHNDSLTDPLSHSIDYWIIEPRDRHEFRKWIMPYMSMELPKTHSLQLFVQRHPWSEEFIKNEDPDSAITSLHRFDRATAVFDIDPKTLTADLSRLTRLLSFTLVRYAFRTRVYKGSDGWRNCFDTMSLDKDHDYTSAMSEQRERKLIRSPRYGPSFYNECYQHARKRDAWITFCKAVQNFCRSVGFTTPVNDPERNVWKLRERCESFALDRKMSSLEERLRGELSKNLSVARKSLGLAKGNLSFGPLNASLNYQQLQENQRSEQRLMQEIQSLEQRTREEIRNSEGRIREDMQGSEQRILSAIQSTIQRLEVSIDERFRNIERIIEQHRETTHQAAQAPDPTENVKFLVETFERRFQEIIDKVEQQGAASQQTTRSLEVKIDGLQSGLADFHVAIQDVKTDIGVVRSDCETLLQSFKSIGLKMEAIRIEVQGIKLSSYILKKRGVLENLIEPQEYWKQKNGDIRKSRLGLHWGEFWNNAWERAPTSPNHPLHQLFLDQNSDTLKDIGGFLYKTLSELIHDFISSSDVHLEQDAKRILDALTPKCLDSEGNIDWVAERMRYT</sequence>
<keyword evidence="3" id="KW-1185">Reference proteome</keyword>
<evidence type="ECO:0000313" key="3">
    <source>
        <dbReference type="Proteomes" id="UP001521116"/>
    </source>
</evidence>
<proteinExistence type="predicted"/>
<evidence type="ECO:0000256" key="1">
    <source>
        <dbReference type="SAM" id="Coils"/>
    </source>
</evidence>
<comment type="caution">
    <text evidence="2">The sequence shown here is derived from an EMBL/GenBank/DDBJ whole genome shotgun (WGS) entry which is preliminary data.</text>
</comment>
<feature type="coiled-coil region" evidence="1">
    <location>
        <begin position="255"/>
        <end position="285"/>
    </location>
</feature>
<keyword evidence="1" id="KW-0175">Coiled coil</keyword>
<gene>
    <name evidence="2" type="ORF">SLS56_005885</name>
</gene>
<name>A0ABR3SSE9_9PEZI</name>
<accession>A0ABR3SSE9</accession>
<dbReference type="EMBL" id="JAJVDC020000062">
    <property type="protein sequence ID" value="KAL1628540.1"/>
    <property type="molecule type" value="Genomic_DNA"/>
</dbReference>
<organism evidence="2 3">
    <name type="scientific">Neofusicoccum ribis</name>
    <dbReference type="NCBI Taxonomy" id="45134"/>
    <lineage>
        <taxon>Eukaryota</taxon>
        <taxon>Fungi</taxon>
        <taxon>Dikarya</taxon>
        <taxon>Ascomycota</taxon>
        <taxon>Pezizomycotina</taxon>
        <taxon>Dothideomycetes</taxon>
        <taxon>Dothideomycetes incertae sedis</taxon>
        <taxon>Botryosphaeriales</taxon>
        <taxon>Botryosphaeriaceae</taxon>
        <taxon>Neofusicoccum</taxon>
    </lineage>
</organism>
<protein>
    <submittedName>
        <fullName evidence="2">Uncharacterized protein</fullName>
    </submittedName>
</protein>
<reference evidence="2 3" key="1">
    <citation type="submission" date="2024-02" db="EMBL/GenBank/DDBJ databases">
        <title>De novo assembly and annotation of 12 fungi associated with fruit tree decline syndrome in Ontario, Canada.</title>
        <authorList>
            <person name="Sulman M."/>
            <person name="Ellouze W."/>
            <person name="Ilyukhin E."/>
        </authorList>
    </citation>
    <scope>NUCLEOTIDE SEQUENCE [LARGE SCALE GENOMIC DNA]</scope>
    <source>
        <strain evidence="2 3">M1-105</strain>
    </source>
</reference>